<accession>R4T706</accession>
<dbReference type="Proteomes" id="UP000202786">
    <property type="component" value="Segment"/>
</dbReference>
<organism evidence="1 2">
    <name type="scientific">Halogranum tailed virus 1</name>
    <dbReference type="NCBI Taxonomy" id="1273749"/>
    <lineage>
        <taxon>Viruses</taxon>
        <taxon>Duplodnaviria</taxon>
        <taxon>Heunggongvirae</taxon>
        <taxon>Uroviricota</taxon>
        <taxon>Caudoviricetes</taxon>
        <taxon>Thumleimavirales</taxon>
        <taxon>Halomagnusviridae</taxon>
        <taxon>Hagravirus</taxon>
        <taxon>Hagravirus capitaneum</taxon>
        <taxon>Hagravirus HGTV1</taxon>
    </lineage>
</organism>
<proteinExistence type="predicted"/>
<sequence length="45" mass="5121">MPAKCKYCGYEMSIWTLIWERIKSGAIPVCPGCEANDETVEVRIE</sequence>
<reference evidence="1 2" key="1">
    <citation type="submission" date="2012-12" db="EMBL/GenBank/DDBJ databases">
        <authorList>
            <person name="Sencilo A."/>
            <person name="Jacobs-Sera D."/>
            <person name="Russell D.A."/>
            <person name="Ko C."/>
            <person name="Atanasova N."/>
            <person name="Osterlund E."/>
            <person name="Oksanen H.M."/>
            <person name="Bamford D.H."/>
            <person name="Hatfull G.F."/>
            <person name="Roine E."/>
            <person name="Hendrix R.W."/>
        </authorList>
    </citation>
    <scope>NUCLEOTIDE SEQUENCE [LARGE SCALE GENOMIC DNA]</scope>
</reference>
<gene>
    <name evidence="1" type="primary">202</name>
    <name evidence="1" type="ORF">HGTV1_202</name>
</gene>
<dbReference type="RefSeq" id="YP_008059377.1">
    <property type="nucleotide sequence ID" value="NC_021328.1"/>
</dbReference>
<evidence type="ECO:0000313" key="2">
    <source>
        <dbReference type="Proteomes" id="UP000202786"/>
    </source>
</evidence>
<dbReference type="EMBL" id="KC292026">
    <property type="protein sequence ID" value="AGM11499.1"/>
    <property type="molecule type" value="Genomic_DNA"/>
</dbReference>
<dbReference type="KEGG" id="vg:16194046"/>
<evidence type="ECO:0000313" key="1">
    <source>
        <dbReference type="EMBL" id="AGM11499.1"/>
    </source>
</evidence>
<name>R4T706_9CAUD</name>
<keyword evidence="2" id="KW-1185">Reference proteome</keyword>
<dbReference type="GeneID" id="16194046"/>
<protein>
    <submittedName>
        <fullName evidence="1">Uncharacterized protein</fullName>
    </submittedName>
</protein>